<evidence type="ECO:0000313" key="2">
    <source>
        <dbReference type="EMBL" id="SCM80893.1"/>
    </source>
</evidence>
<feature type="domain" description="DUF3786" evidence="1">
    <location>
        <begin position="29"/>
        <end position="202"/>
    </location>
</feature>
<dbReference type="EMBL" id="FMJE01000003">
    <property type="protein sequence ID" value="SCM80893.1"/>
    <property type="molecule type" value="Genomic_DNA"/>
</dbReference>
<dbReference type="AlphaFoldDB" id="A0A212LTN7"/>
<name>A0A212LTN7_9FIRM</name>
<dbReference type="Pfam" id="PF12654">
    <property type="entry name" value="DUF3786"/>
    <property type="match status" value="1"/>
</dbReference>
<organism evidence="2">
    <name type="scientific">uncultured Sporomusa sp</name>
    <dbReference type="NCBI Taxonomy" id="307249"/>
    <lineage>
        <taxon>Bacteria</taxon>
        <taxon>Bacillati</taxon>
        <taxon>Bacillota</taxon>
        <taxon>Negativicutes</taxon>
        <taxon>Selenomonadales</taxon>
        <taxon>Sporomusaceae</taxon>
        <taxon>Sporomusa</taxon>
        <taxon>environmental samples</taxon>
    </lineage>
</organism>
<dbReference type="RefSeq" id="WP_288184088.1">
    <property type="nucleotide sequence ID" value="NZ_LT608335.1"/>
</dbReference>
<accession>A0A212LTN7</accession>
<proteinExistence type="predicted"/>
<sequence length="218" mass="24656">MFPYMIGNDKGAFTTPFEYAIRCFAAKNPLTMSENSGAIFDPDQSIIRIKSLGKMLEIKYPEGDIVFSSSKYMPACNWRWLVLHYLSRADDASVINKLISYRELENGNVNYTTILNKCISPLIKNLLPEPVEQIKAACLMLDASIEQGADVCAKIHLFPRFPLTIKLWLGDDEIDGSANILFDASANHYLDTEAINEAAIMVSHFLIKQYELMYKKVI</sequence>
<reference evidence="2" key="1">
    <citation type="submission" date="2016-08" db="EMBL/GenBank/DDBJ databases">
        <authorList>
            <person name="Seilhamer J.J."/>
        </authorList>
    </citation>
    <scope>NUCLEOTIDE SEQUENCE</scope>
    <source>
        <strain evidence="2">86</strain>
    </source>
</reference>
<gene>
    <name evidence="2" type="ORF">KL86SPO_31071</name>
</gene>
<dbReference type="InterPro" id="IPR024264">
    <property type="entry name" value="DUF3786"/>
</dbReference>
<evidence type="ECO:0000259" key="1">
    <source>
        <dbReference type="Pfam" id="PF12654"/>
    </source>
</evidence>
<protein>
    <recommendedName>
        <fullName evidence="1">DUF3786 domain-containing protein</fullName>
    </recommendedName>
</protein>